<evidence type="ECO:0000256" key="1">
    <source>
        <dbReference type="SAM" id="MobiDB-lite"/>
    </source>
</evidence>
<sequence length="107" mass="11947">PAIVGGPLSLSQGGLHSKEVTSGRDRNGALAWLVAGKLNLRQRSFFQFSHQLDPNRTVMVGDPCEESYVEAYIYRKESGRMGRQKDNKSLDLRQKVLRRCLAASTIL</sequence>
<gene>
    <name evidence="2" type="ORF">OLEA9_A119600</name>
</gene>
<feature type="non-terminal residue" evidence="2">
    <location>
        <position position="1"/>
    </location>
</feature>
<dbReference type="Proteomes" id="UP000594638">
    <property type="component" value="Unassembled WGS sequence"/>
</dbReference>
<reference evidence="2 3" key="1">
    <citation type="submission" date="2019-12" db="EMBL/GenBank/DDBJ databases">
        <authorList>
            <person name="Alioto T."/>
            <person name="Alioto T."/>
            <person name="Gomez Garrido J."/>
        </authorList>
    </citation>
    <scope>NUCLEOTIDE SEQUENCE [LARGE SCALE GENOMIC DNA]</scope>
</reference>
<keyword evidence="3" id="KW-1185">Reference proteome</keyword>
<protein>
    <submittedName>
        <fullName evidence="2">Uncharacterized protein</fullName>
    </submittedName>
</protein>
<evidence type="ECO:0000313" key="3">
    <source>
        <dbReference type="Proteomes" id="UP000594638"/>
    </source>
</evidence>
<dbReference type="AlphaFoldDB" id="A0A8S0T7Z4"/>
<name>A0A8S0T7Z4_OLEEU</name>
<feature type="region of interest" description="Disordered" evidence="1">
    <location>
        <begin position="1"/>
        <end position="22"/>
    </location>
</feature>
<dbReference type="Gramene" id="OE9A119600T1">
    <property type="protein sequence ID" value="OE9A119600C1"/>
    <property type="gene ID" value="OE9A119600"/>
</dbReference>
<evidence type="ECO:0000313" key="2">
    <source>
        <dbReference type="EMBL" id="CAA3000373.1"/>
    </source>
</evidence>
<proteinExistence type="predicted"/>
<organism evidence="2 3">
    <name type="scientific">Olea europaea subsp. europaea</name>
    <dbReference type="NCBI Taxonomy" id="158383"/>
    <lineage>
        <taxon>Eukaryota</taxon>
        <taxon>Viridiplantae</taxon>
        <taxon>Streptophyta</taxon>
        <taxon>Embryophyta</taxon>
        <taxon>Tracheophyta</taxon>
        <taxon>Spermatophyta</taxon>
        <taxon>Magnoliopsida</taxon>
        <taxon>eudicotyledons</taxon>
        <taxon>Gunneridae</taxon>
        <taxon>Pentapetalae</taxon>
        <taxon>asterids</taxon>
        <taxon>lamiids</taxon>
        <taxon>Lamiales</taxon>
        <taxon>Oleaceae</taxon>
        <taxon>Oleeae</taxon>
        <taxon>Olea</taxon>
    </lineage>
</organism>
<comment type="caution">
    <text evidence="2">The sequence shown here is derived from an EMBL/GenBank/DDBJ whole genome shotgun (WGS) entry which is preliminary data.</text>
</comment>
<dbReference type="EMBL" id="CACTIH010005687">
    <property type="protein sequence ID" value="CAA3000373.1"/>
    <property type="molecule type" value="Genomic_DNA"/>
</dbReference>
<accession>A0A8S0T7Z4</accession>